<proteinExistence type="predicted"/>
<evidence type="ECO:0000259" key="1">
    <source>
        <dbReference type="PROSITE" id="PS51294"/>
    </source>
</evidence>
<dbReference type="CDD" id="cd00167">
    <property type="entry name" value="SANT"/>
    <property type="match status" value="1"/>
</dbReference>
<feature type="domain" description="HTH myb-type" evidence="1">
    <location>
        <begin position="1"/>
        <end position="55"/>
    </location>
</feature>
<dbReference type="InterPro" id="IPR017930">
    <property type="entry name" value="Myb_dom"/>
</dbReference>
<dbReference type="Proteomes" id="UP001642409">
    <property type="component" value="Unassembled WGS sequence"/>
</dbReference>
<evidence type="ECO:0000313" key="2">
    <source>
        <dbReference type="EMBL" id="CAI9946348.1"/>
    </source>
</evidence>
<dbReference type="SUPFAM" id="SSF46689">
    <property type="entry name" value="Homeodomain-like"/>
    <property type="match status" value="1"/>
</dbReference>
<dbReference type="Pfam" id="PF00249">
    <property type="entry name" value="Myb_DNA-binding"/>
    <property type="match status" value="1"/>
</dbReference>
<dbReference type="InterPro" id="IPR001005">
    <property type="entry name" value="SANT/Myb"/>
</dbReference>
<name>A0AA86UPJ7_9EUKA</name>
<dbReference type="PROSITE" id="PS51294">
    <property type="entry name" value="HTH_MYB"/>
    <property type="match status" value="1"/>
</dbReference>
<keyword evidence="4" id="KW-1185">Reference proteome</keyword>
<sequence length="138" mass="16750">MPNGYIQRWTEEEEQLFAYLLVQYNKDFRQIAAHFPSKSYNQIRCHYYNNLHKQQYEQDQARYTYSPLGYTQMPEFQHIYRKSEEQETKDAQNQDYSALRSSQGFQLLEDMFTEDKRDQEVQTRLLLLLLVIKSGIMK</sequence>
<evidence type="ECO:0000313" key="4">
    <source>
        <dbReference type="Proteomes" id="UP001642409"/>
    </source>
</evidence>
<protein>
    <submittedName>
        <fullName evidence="2">SANT/Myb domain</fullName>
    </submittedName>
    <submittedName>
        <fullName evidence="3">SANT/Myb_domain</fullName>
    </submittedName>
</protein>
<dbReference type="EMBL" id="CAXDID020000089">
    <property type="protein sequence ID" value="CAL6021456.1"/>
    <property type="molecule type" value="Genomic_DNA"/>
</dbReference>
<dbReference type="EMBL" id="CATOUU010000762">
    <property type="protein sequence ID" value="CAI9946348.1"/>
    <property type="molecule type" value="Genomic_DNA"/>
</dbReference>
<dbReference type="InterPro" id="IPR009057">
    <property type="entry name" value="Homeodomain-like_sf"/>
</dbReference>
<dbReference type="Gene3D" id="1.10.10.60">
    <property type="entry name" value="Homeodomain-like"/>
    <property type="match status" value="1"/>
</dbReference>
<organism evidence="2">
    <name type="scientific">Hexamita inflata</name>
    <dbReference type="NCBI Taxonomy" id="28002"/>
    <lineage>
        <taxon>Eukaryota</taxon>
        <taxon>Metamonada</taxon>
        <taxon>Diplomonadida</taxon>
        <taxon>Hexamitidae</taxon>
        <taxon>Hexamitinae</taxon>
        <taxon>Hexamita</taxon>
    </lineage>
</organism>
<reference evidence="2" key="1">
    <citation type="submission" date="2023-06" db="EMBL/GenBank/DDBJ databases">
        <authorList>
            <person name="Kurt Z."/>
        </authorList>
    </citation>
    <scope>NUCLEOTIDE SEQUENCE</scope>
</reference>
<comment type="caution">
    <text evidence="2">The sequence shown here is derived from an EMBL/GenBank/DDBJ whole genome shotgun (WGS) entry which is preliminary data.</text>
</comment>
<evidence type="ECO:0000313" key="3">
    <source>
        <dbReference type="EMBL" id="CAL6021456.1"/>
    </source>
</evidence>
<gene>
    <name evidence="3" type="ORF">HINF_LOCUS28173</name>
    <name evidence="2" type="ORF">HINF_LOCUS33993</name>
</gene>
<reference evidence="3 4" key="2">
    <citation type="submission" date="2024-07" db="EMBL/GenBank/DDBJ databases">
        <authorList>
            <person name="Akdeniz Z."/>
        </authorList>
    </citation>
    <scope>NUCLEOTIDE SEQUENCE [LARGE SCALE GENOMIC DNA]</scope>
</reference>
<dbReference type="SMART" id="SM00717">
    <property type="entry name" value="SANT"/>
    <property type="match status" value="1"/>
</dbReference>
<dbReference type="AlphaFoldDB" id="A0AA86UPJ7"/>
<accession>A0AA86UPJ7</accession>